<dbReference type="Proteomes" id="UP000636800">
    <property type="component" value="Unassembled WGS sequence"/>
</dbReference>
<evidence type="ECO:0000313" key="4">
    <source>
        <dbReference type="Proteomes" id="UP000639772"/>
    </source>
</evidence>
<organism evidence="1 4">
    <name type="scientific">Vanilla planifolia</name>
    <name type="common">Vanilla</name>
    <dbReference type="NCBI Taxonomy" id="51239"/>
    <lineage>
        <taxon>Eukaryota</taxon>
        <taxon>Viridiplantae</taxon>
        <taxon>Streptophyta</taxon>
        <taxon>Embryophyta</taxon>
        <taxon>Tracheophyta</taxon>
        <taxon>Spermatophyta</taxon>
        <taxon>Magnoliopsida</taxon>
        <taxon>Liliopsida</taxon>
        <taxon>Asparagales</taxon>
        <taxon>Orchidaceae</taxon>
        <taxon>Vanilloideae</taxon>
        <taxon>Vanilleae</taxon>
        <taxon>Vanilla</taxon>
    </lineage>
</organism>
<comment type="caution">
    <text evidence="1">The sequence shown here is derived from an EMBL/GenBank/DDBJ whole genome shotgun (WGS) entry which is preliminary data.</text>
</comment>
<dbReference type="EMBL" id="JADCNL010000632">
    <property type="protein sequence ID" value="KAG0445933.1"/>
    <property type="molecule type" value="Genomic_DNA"/>
</dbReference>
<evidence type="ECO:0000313" key="1">
    <source>
        <dbReference type="EMBL" id="KAG0445928.1"/>
    </source>
</evidence>
<protein>
    <submittedName>
        <fullName evidence="1">Uncharacterized protein</fullName>
    </submittedName>
</protein>
<sequence>MAAIRYQRTLMMIRKVGRHVPGESMRTGNDSQAAILFQTLMVTVDSKVLFSVVRSAFQGEDSPVYIHSTLPWVCPELGSIIWVTNVGKMYWQDKRTTQHESSFNYIGSSQAKIESLMKAETKHAKVAVMQASVRSTNHCSSPDFLIKVLIDRCNSVSNNIMGQRHPISLSGSVLMSYRRFLVFLWKQKCGHSENKDDGRSDERYEDEDDRRWRNKMKMEVKKITPVETKKMRMRMNLHCGGGDDDRGWRRR</sequence>
<dbReference type="Proteomes" id="UP000639772">
    <property type="component" value="Unassembled WGS sequence"/>
</dbReference>
<proteinExistence type="predicted"/>
<accession>A0A835U1Z9</accession>
<dbReference type="EMBL" id="JADCNM010000633">
    <property type="protein sequence ID" value="KAG0445928.1"/>
    <property type="molecule type" value="Genomic_DNA"/>
</dbReference>
<reference evidence="3 4" key="1">
    <citation type="journal article" date="2020" name="Nat. Food">
        <title>A phased Vanilla planifolia genome enables genetic improvement of flavour and production.</title>
        <authorList>
            <person name="Hasing T."/>
            <person name="Tang H."/>
            <person name="Brym M."/>
            <person name="Khazi F."/>
            <person name="Huang T."/>
            <person name="Chambers A.H."/>
        </authorList>
    </citation>
    <scope>NUCLEOTIDE SEQUENCE [LARGE SCALE GENOMIC DNA]</scope>
    <source>
        <tissue evidence="1">Leaf</tissue>
    </source>
</reference>
<evidence type="ECO:0000313" key="2">
    <source>
        <dbReference type="EMBL" id="KAG0445933.1"/>
    </source>
</evidence>
<keyword evidence="3" id="KW-1185">Reference proteome</keyword>
<gene>
    <name evidence="2" type="ORF">HPP92_029084</name>
    <name evidence="1" type="ORF">HPP92_029095</name>
</gene>
<dbReference type="AlphaFoldDB" id="A0A835U1Z9"/>
<name>A0A835U1Z9_VANPL</name>
<evidence type="ECO:0000313" key="3">
    <source>
        <dbReference type="Proteomes" id="UP000636800"/>
    </source>
</evidence>